<evidence type="ECO:0000313" key="2">
    <source>
        <dbReference type="Proteomes" id="UP000021369"/>
    </source>
</evidence>
<dbReference type="EMBL" id="JEOB01000002">
    <property type="protein sequence ID" value="EXM40081.1"/>
    <property type="molecule type" value="Genomic_DNA"/>
</dbReference>
<gene>
    <name evidence="1" type="ORF">RASY3_05195</name>
</gene>
<dbReference type="AlphaFoldDB" id="A0A011VXU4"/>
<keyword evidence="2" id="KW-1185">Reference proteome</keyword>
<reference evidence="1 2" key="1">
    <citation type="submission" date="2013-06" db="EMBL/GenBank/DDBJ databases">
        <title>Rumen cellulosomics: divergent fiber-degrading strategies revealed by comparative genome-wide analysis of six Ruminococcal strains.</title>
        <authorList>
            <person name="Dassa B."/>
            <person name="Borovok I."/>
            <person name="Lamed R."/>
            <person name="Flint H."/>
            <person name="Yeoman C.J."/>
            <person name="White B."/>
            <person name="Bayer E.A."/>
        </authorList>
    </citation>
    <scope>NUCLEOTIDE SEQUENCE [LARGE SCALE GENOMIC DNA]</scope>
    <source>
        <strain evidence="1 2">SY3</strain>
    </source>
</reference>
<proteinExistence type="predicted"/>
<sequence length="110" mass="12193">MDALGGGIREALRCTAFSICGTLCDALYLPNGFPVIDLQYYKIIISLFNAFVKGDFKGISPKIKFLAEYLKNTLTFSAICYTIILCIKIFIGPAEAVYHKTIHAICIFTI</sequence>
<protein>
    <submittedName>
        <fullName evidence="1">Uncharacterized protein</fullName>
    </submittedName>
</protein>
<dbReference type="Proteomes" id="UP000021369">
    <property type="component" value="Unassembled WGS sequence"/>
</dbReference>
<accession>A0A011VXU4</accession>
<evidence type="ECO:0000313" key="1">
    <source>
        <dbReference type="EMBL" id="EXM40081.1"/>
    </source>
</evidence>
<organism evidence="1 2">
    <name type="scientific">Ruminococcus albus SY3</name>
    <dbReference type="NCBI Taxonomy" id="1341156"/>
    <lineage>
        <taxon>Bacteria</taxon>
        <taxon>Bacillati</taxon>
        <taxon>Bacillota</taxon>
        <taxon>Clostridia</taxon>
        <taxon>Eubacteriales</taxon>
        <taxon>Oscillospiraceae</taxon>
        <taxon>Ruminococcus</taxon>
    </lineage>
</organism>
<comment type="caution">
    <text evidence="1">The sequence shown here is derived from an EMBL/GenBank/DDBJ whole genome shotgun (WGS) entry which is preliminary data.</text>
</comment>
<name>A0A011VXU4_RUMAL</name>